<accession>A0A401PSG9</accession>
<feature type="non-terminal residue" evidence="3">
    <location>
        <position position="1"/>
    </location>
</feature>
<dbReference type="InterPro" id="IPR013761">
    <property type="entry name" value="SAM/pointed_sf"/>
</dbReference>
<dbReference type="OrthoDB" id="275301at2759"/>
<keyword evidence="4" id="KW-1185">Reference proteome</keyword>
<comment type="caution">
    <text evidence="3">The sequence shown here is derived from an EMBL/GenBank/DDBJ whole genome shotgun (WGS) entry which is preliminary data.</text>
</comment>
<dbReference type="SUPFAM" id="SSF47769">
    <property type="entry name" value="SAM/Pointed domain"/>
    <property type="match status" value="1"/>
</dbReference>
<evidence type="ECO:0008006" key="5">
    <source>
        <dbReference type="Google" id="ProtNLM"/>
    </source>
</evidence>
<evidence type="ECO:0000256" key="1">
    <source>
        <dbReference type="SAM" id="Coils"/>
    </source>
</evidence>
<name>A0A401PSG9_SCYTO</name>
<evidence type="ECO:0000256" key="2">
    <source>
        <dbReference type="SAM" id="MobiDB-lite"/>
    </source>
</evidence>
<evidence type="ECO:0000313" key="4">
    <source>
        <dbReference type="Proteomes" id="UP000288216"/>
    </source>
</evidence>
<feature type="region of interest" description="Disordered" evidence="2">
    <location>
        <begin position="1"/>
        <end position="34"/>
    </location>
</feature>
<dbReference type="EMBL" id="BFAA01010010">
    <property type="protein sequence ID" value="GCB76065.1"/>
    <property type="molecule type" value="Genomic_DNA"/>
</dbReference>
<proteinExistence type="predicted"/>
<organism evidence="3 4">
    <name type="scientific">Scyliorhinus torazame</name>
    <name type="common">Cloudy catshark</name>
    <name type="synonym">Catulus torazame</name>
    <dbReference type="NCBI Taxonomy" id="75743"/>
    <lineage>
        <taxon>Eukaryota</taxon>
        <taxon>Metazoa</taxon>
        <taxon>Chordata</taxon>
        <taxon>Craniata</taxon>
        <taxon>Vertebrata</taxon>
        <taxon>Chondrichthyes</taxon>
        <taxon>Elasmobranchii</taxon>
        <taxon>Galeomorphii</taxon>
        <taxon>Galeoidea</taxon>
        <taxon>Carcharhiniformes</taxon>
        <taxon>Scyliorhinidae</taxon>
        <taxon>Scyliorhinus</taxon>
    </lineage>
</organism>
<keyword evidence="1" id="KW-0175">Coiled coil</keyword>
<feature type="coiled-coil region" evidence="1">
    <location>
        <begin position="72"/>
        <end position="103"/>
    </location>
</feature>
<dbReference type="STRING" id="75743.A0A401PSG9"/>
<gene>
    <name evidence="3" type="ORF">scyTo_0016514</name>
</gene>
<protein>
    <recommendedName>
        <fullName evidence="5">SAM domain-containing protein</fullName>
    </recommendedName>
</protein>
<dbReference type="OMA" id="CEFHTTP"/>
<evidence type="ECO:0000313" key="3">
    <source>
        <dbReference type="EMBL" id="GCB76065.1"/>
    </source>
</evidence>
<dbReference type="AlphaFoldDB" id="A0A401PSG9"/>
<reference evidence="3 4" key="1">
    <citation type="journal article" date="2018" name="Nat. Ecol. Evol.">
        <title>Shark genomes provide insights into elasmobranch evolution and the origin of vertebrates.</title>
        <authorList>
            <person name="Hara Y"/>
            <person name="Yamaguchi K"/>
            <person name="Onimaru K"/>
            <person name="Kadota M"/>
            <person name="Koyanagi M"/>
            <person name="Keeley SD"/>
            <person name="Tatsumi K"/>
            <person name="Tanaka K"/>
            <person name="Motone F"/>
            <person name="Kageyama Y"/>
            <person name="Nozu R"/>
            <person name="Adachi N"/>
            <person name="Nishimura O"/>
            <person name="Nakagawa R"/>
            <person name="Tanegashima C"/>
            <person name="Kiyatake I"/>
            <person name="Matsumoto R"/>
            <person name="Murakumo K"/>
            <person name="Nishida K"/>
            <person name="Terakita A"/>
            <person name="Kuratani S"/>
            <person name="Sato K"/>
            <person name="Hyodo S Kuraku.S."/>
        </authorList>
    </citation>
    <scope>NUCLEOTIDE SEQUENCE [LARGE SCALE GENOMIC DNA]</scope>
</reference>
<dbReference type="Proteomes" id="UP000288216">
    <property type="component" value="Unassembled WGS sequence"/>
</dbReference>
<sequence length="203" mass="22931">PKLQLQGSFDQEAEEHGTDNIAGKWSGSDSDMREPGALELQMDGTGTSGVCTLSRSVSHDSQQNTCPLILQLGRLRAETNRLLEDLTEKEREFQQLLLQTLQQKNHDIESLRKRSKSTEVFSDALCEFHTTPVDSKAEELTQWLSTTQVDQQTIDKIVSNGYTLHDLLIDVTRDDLKYVQIRGGMMCRLWAAISAHRKLEGEK</sequence>